<name>A0A1M6WVX5_SELRU</name>
<reference evidence="1 2" key="1">
    <citation type="submission" date="2016-11" db="EMBL/GenBank/DDBJ databases">
        <authorList>
            <person name="Jaros S."/>
            <person name="Januszkiewicz K."/>
            <person name="Wedrychowicz H."/>
        </authorList>
    </citation>
    <scope>NUCLEOTIDE SEQUENCE [LARGE SCALE GENOMIC DNA]</scope>
    <source>
        <strain evidence="1 2">HD4</strain>
    </source>
</reference>
<sequence>MSFDQEIYRIQNEIQEQARRQETPVEDNVPSIYDEVTTLARLDYHFADRAFFDDALTLRIPEEFILLGQETMKRFLPASREGHLLLSDEEGLFTISLLKQSRTLAQKDLTKEKDKYWQVLPKLAAGVHIHAAKISRKTGKAVLNANDHKWQDNILGYGMCSAFCDPDNELVKRINSAQQNSNRYVRPSVKCMCHARTEDAWQNADK</sequence>
<evidence type="ECO:0000313" key="2">
    <source>
        <dbReference type="Proteomes" id="UP000184263"/>
    </source>
</evidence>
<organism evidence="1 2">
    <name type="scientific">Selenomonas ruminantium</name>
    <dbReference type="NCBI Taxonomy" id="971"/>
    <lineage>
        <taxon>Bacteria</taxon>
        <taxon>Bacillati</taxon>
        <taxon>Bacillota</taxon>
        <taxon>Negativicutes</taxon>
        <taxon>Selenomonadales</taxon>
        <taxon>Selenomonadaceae</taxon>
        <taxon>Selenomonas</taxon>
    </lineage>
</organism>
<proteinExistence type="predicted"/>
<dbReference type="RefSeq" id="WP_073091972.1">
    <property type="nucleotide sequence ID" value="NZ_FRBC01000028.1"/>
</dbReference>
<dbReference type="Proteomes" id="UP000184263">
    <property type="component" value="Unassembled WGS sequence"/>
</dbReference>
<protein>
    <submittedName>
        <fullName evidence="1">Uncharacterized protein</fullName>
    </submittedName>
</protein>
<dbReference type="AlphaFoldDB" id="A0A1M6WVX5"/>
<dbReference type="OrthoDB" id="1665562at2"/>
<accession>A0A1M6WVX5</accession>
<dbReference type="EMBL" id="FRBC01000028">
    <property type="protein sequence ID" value="SHK97695.1"/>
    <property type="molecule type" value="Genomic_DNA"/>
</dbReference>
<evidence type="ECO:0000313" key="1">
    <source>
        <dbReference type="EMBL" id="SHK97695.1"/>
    </source>
</evidence>
<gene>
    <name evidence="1" type="ORF">SAMN05216582_12844</name>
</gene>